<dbReference type="PRINTS" id="PR00526">
    <property type="entry name" value="FMETLEUPHER"/>
</dbReference>
<name>A0A498LM06_LABRO</name>
<dbReference type="GO" id="GO:0006508">
    <property type="term" value="P:proteolysis"/>
    <property type="evidence" value="ECO:0007669"/>
    <property type="project" value="InterPro"/>
</dbReference>
<evidence type="ECO:0000313" key="14">
    <source>
        <dbReference type="EMBL" id="RXN16668.1"/>
    </source>
</evidence>
<dbReference type="SUPFAM" id="SSF81321">
    <property type="entry name" value="Family A G protein-coupled receptor-like"/>
    <property type="match status" value="1"/>
</dbReference>
<evidence type="ECO:0000256" key="7">
    <source>
        <dbReference type="ARBA" id="ARBA00023157"/>
    </source>
</evidence>
<dbReference type="Gene3D" id="1.20.1070.10">
    <property type="entry name" value="Rhodopsin 7-helix transmembrane proteins"/>
    <property type="match status" value="1"/>
</dbReference>
<dbReference type="GO" id="GO:0005576">
    <property type="term" value="C:extracellular region"/>
    <property type="evidence" value="ECO:0007669"/>
    <property type="project" value="UniProtKB-SubCell"/>
</dbReference>
<dbReference type="SMART" id="SM00020">
    <property type="entry name" value="Tryp_SPc"/>
    <property type="match status" value="2"/>
</dbReference>
<organism evidence="13 15">
    <name type="scientific">Labeo rohita</name>
    <name type="common">Indian major carp</name>
    <name type="synonym">Cyprinus rohita</name>
    <dbReference type="NCBI Taxonomy" id="84645"/>
    <lineage>
        <taxon>Eukaryota</taxon>
        <taxon>Metazoa</taxon>
        <taxon>Chordata</taxon>
        <taxon>Craniata</taxon>
        <taxon>Vertebrata</taxon>
        <taxon>Euteleostomi</taxon>
        <taxon>Actinopterygii</taxon>
        <taxon>Neopterygii</taxon>
        <taxon>Teleostei</taxon>
        <taxon>Ostariophysi</taxon>
        <taxon>Cypriniformes</taxon>
        <taxon>Cyprinidae</taxon>
        <taxon>Labeoninae</taxon>
        <taxon>Labeonini</taxon>
        <taxon>Labeo</taxon>
    </lineage>
</organism>
<evidence type="ECO:0000256" key="2">
    <source>
        <dbReference type="ARBA" id="ARBA00004370"/>
    </source>
</evidence>
<dbReference type="PANTHER" id="PTHR24250">
    <property type="entry name" value="CHYMOTRYPSIN-RELATED"/>
    <property type="match status" value="1"/>
</dbReference>
<evidence type="ECO:0000256" key="1">
    <source>
        <dbReference type="ARBA" id="ARBA00004239"/>
    </source>
</evidence>
<dbReference type="AlphaFoldDB" id="A0A498LM06"/>
<evidence type="ECO:0000256" key="5">
    <source>
        <dbReference type="ARBA" id="ARBA00022989"/>
    </source>
</evidence>
<keyword evidence="10" id="KW-0732">Signal</keyword>
<dbReference type="EC" id="3.4.21.1" evidence="8"/>
<feature type="transmembrane region" description="Helical" evidence="9">
    <location>
        <begin position="618"/>
        <end position="638"/>
    </location>
</feature>
<evidence type="ECO:0000256" key="6">
    <source>
        <dbReference type="ARBA" id="ARBA00023136"/>
    </source>
</evidence>
<sequence>MIWIISFLALVASTLGCGVRQFQPAGNFAKRSIRENVVGGIPASIIHGNEALSWPWQVSIQTSRGQQFCGGTLISNNWVLTAAHCLVQPGYHYVVLGQNDLASNDEFVQVKKVAKVITHPDFNKPVDFNNDIALLKLSSPVKMTAYVSPICLPSSFTSIRPGTLCVITGWGETENEANPRFLHEATVPIVSQAQCKQIWGRTLITDAMICAGASGASSCQQSNGFHFCGGSLISQYWVVTAAHCRVQAGYHYVILGEHDRSSSAESVQVMRIAKAITHPYYNSNTFNNDITLLKLSSPAQLTSRVSPVCLAASTASIPSGTICVTTGWGKTGTTSTPRFLQQTALPLMTPAQCMQYWGQGRITDAMICAGASGVSSCQANEGFSSIQIFTICIYITIFIVGFIGNGLVIFVTGYKMKTTVNSIWFLNLAIADFFFSFAPVIRIFLIFGKPLGYVLSKLLSFMTELNMFASIFFITVISLDRCLCTWMVVWAQNKRTLVKARIICMIVWILSIGCSVPFVISFCTKYLDLQSLFTYRFMVGFLIPFLIIASSYIAIGVQVKRITRVKHLRSYRLIVSVVVAFFICWFPYHIHKLCFVSLNAVENKQNVNVREVISKTTPFVVCLAFLNSCLNPVLYMFMCDEFKKKLKKSLLLVLETAFAEEHLDFLDHKDDKRPQCYCDQLQIQEN</sequence>
<dbReference type="PROSITE" id="PS50262">
    <property type="entry name" value="G_PROTEIN_RECEP_F1_2"/>
    <property type="match status" value="1"/>
</dbReference>
<dbReference type="FunFam" id="2.40.10.10:FF:000181">
    <property type="entry name" value="Chymotrypsinogen A"/>
    <property type="match status" value="2"/>
</dbReference>
<protein>
    <recommendedName>
        <fullName evidence="8">chymotrypsin</fullName>
        <ecNumber evidence="8">3.4.21.1</ecNumber>
    </recommendedName>
</protein>
<keyword evidence="13" id="KW-0675">Receptor</keyword>
<feature type="domain" description="Peptidase S1" evidence="11">
    <location>
        <begin position="37"/>
        <end position="286"/>
    </location>
</feature>
<feature type="signal peptide" evidence="10">
    <location>
        <begin position="1"/>
        <end position="16"/>
    </location>
</feature>
<keyword evidence="6 9" id="KW-0472">Membrane</keyword>
<dbReference type="GO" id="GO:0004252">
    <property type="term" value="F:serine-type endopeptidase activity"/>
    <property type="evidence" value="ECO:0007669"/>
    <property type="project" value="UniProtKB-EC"/>
</dbReference>
<dbReference type="InterPro" id="IPR017452">
    <property type="entry name" value="GPCR_Rhodpsn_7TM"/>
</dbReference>
<comment type="subcellular location">
    <subcellularLocation>
        <location evidence="2">Membrane</location>
    </subcellularLocation>
    <subcellularLocation>
        <location evidence="1">Secreted</location>
        <location evidence="1">Extracellular space</location>
    </subcellularLocation>
</comment>
<dbReference type="PROSITE" id="PS50240">
    <property type="entry name" value="TRYPSIN_DOM"/>
    <property type="match status" value="2"/>
</dbReference>
<dbReference type="PANTHER" id="PTHR24250:SF66">
    <property type="entry name" value="CHYMOTRYPSIN-LIKE PROTEASE CTRL-1"/>
    <property type="match status" value="1"/>
</dbReference>
<dbReference type="InterPro" id="IPR001254">
    <property type="entry name" value="Trypsin_dom"/>
</dbReference>
<dbReference type="STRING" id="84645.A0A498LM06"/>
<dbReference type="EMBL" id="QBIY01012775">
    <property type="protein sequence ID" value="RXN16668.1"/>
    <property type="molecule type" value="Genomic_DNA"/>
</dbReference>
<dbReference type="Pfam" id="PF00089">
    <property type="entry name" value="Trypsin"/>
    <property type="match status" value="2"/>
</dbReference>
<dbReference type="PROSITE" id="PS00134">
    <property type="entry name" value="TRYPSIN_HIS"/>
    <property type="match status" value="2"/>
</dbReference>
<dbReference type="Gene3D" id="2.40.10.10">
    <property type="entry name" value="Trypsin-like serine proteases"/>
    <property type="match status" value="3"/>
</dbReference>
<feature type="domain" description="G-protein coupled receptors family 1 profile" evidence="12">
    <location>
        <begin position="404"/>
        <end position="635"/>
    </location>
</feature>
<feature type="transmembrane region" description="Helical" evidence="9">
    <location>
        <begin position="571"/>
        <end position="590"/>
    </location>
</feature>
<feature type="transmembrane region" description="Helical" evidence="9">
    <location>
        <begin position="502"/>
        <end position="527"/>
    </location>
</feature>
<dbReference type="CDD" id="cd00190">
    <property type="entry name" value="Tryp_SPc"/>
    <property type="match status" value="2"/>
</dbReference>
<keyword evidence="7" id="KW-1015">Disulfide bond</keyword>
<evidence type="ECO:0007829" key="16">
    <source>
        <dbReference type="PeptideAtlas" id="A0A498LM06"/>
    </source>
</evidence>
<keyword evidence="15" id="KW-1185">Reference proteome</keyword>
<feature type="domain" description="Peptidase S1" evidence="11">
    <location>
        <begin position="282"/>
        <end position="430"/>
    </location>
</feature>
<evidence type="ECO:0000313" key="13">
    <source>
        <dbReference type="EMBL" id="RXN08583.1"/>
    </source>
</evidence>
<proteinExistence type="evidence at protein level"/>
<keyword evidence="16" id="KW-1267">Proteomics identification</keyword>
<feature type="transmembrane region" description="Helical" evidence="9">
    <location>
        <begin position="423"/>
        <end position="447"/>
    </location>
</feature>
<dbReference type="EMBL" id="QBIY01013308">
    <property type="protein sequence ID" value="RXN08583.1"/>
    <property type="molecule type" value="Genomic_DNA"/>
</dbReference>
<dbReference type="Proteomes" id="UP000290572">
    <property type="component" value="Unassembled WGS sequence"/>
</dbReference>
<evidence type="ECO:0000256" key="3">
    <source>
        <dbReference type="ARBA" id="ARBA00022692"/>
    </source>
</evidence>
<feature type="transmembrane region" description="Helical" evidence="9">
    <location>
        <begin position="533"/>
        <end position="559"/>
    </location>
</feature>
<dbReference type="InterPro" id="IPR009003">
    <property type="entry name" value="Peptidase_S1_PA"/>
</dbReference>
<comment type="caution">
    <text evidence="13">The sequence shown here is derived from an EMBL/GenBank/DDBJ whole genome shotgun (WGS) entry which is preliminary data.</text>
</comment>
<dbReference type="Pfam" id="PF00001">
    <property type="entry name" value="7tm_1"/>
    <property type="match status" value="1"/>
</dbReference>
<dbReference type="GO" id="GO:0007586">
    <property type="term" value="P:digestion"/>
    <property type="evidence" value="ECO:0007669"/>
    <property type="project" value="UniProtKB-KW"/>
</dbReference>
<feature type="transmembrane region" description="Helical" evidence="9">
    <location>
        <begin position="386"/>
        <end position="411"/>
    </location>
</feature>
<evidence type="ECO:0000256" key="8">
    <source>
        <dbReference type="ARBA" id="ARBA00044036"/>
    </source>
</evidence>
<dbReference type="InterPro" id="IPR000276">
    <property type="entry name" value="GPCR_Rhodpsn"/>
</dbReference>
<evidence type="ECO:0000256" key="9">
    <source>
        <dbReference type="SAM" id="Phobius"/>
    </source>
</evidence>
<evidence type="ECO:0000256" key="4">
    <source>
        <dbReference type="ARBA" id="ARBA00022757"/>
    </source>
</evidence>
<keyword evidence="4" id="KW-0222">Digestion</keyword>
<dbReference type="PRINTS" id="PR00237">
    <property type="entry name" value="GPCRRHODOPSN"/>
</dbReference>
<dbReference type="InterPro" id="IPR018114">
    <property type="entry name" value="TRYPSIN_HIS"/>
</dbReference>
<evidence type="ECO:0000256" key="10">
    <source>
        <dbReference type="SAM" id="SignalP"/>
    </source>
</evidence>
<evidence type="ECO:0000313" key="15">
    <source>
        <dbReference type="Proteomes" id="UP000290572"/>
    </source>
</evidence>
<dbReference type="GO" id="GO:0004930">
    <property type="term" value="F:G protein-coupled receptor activity"/>
    <property type="evidence" value="ECO:0007669"/>
    <property type="project" value="InterPro"/>
</dbReference>
<dbReference type="SUPFAM" id="SSF50494">
    <property type="entry name" value="Trypsin-like serine proteases"/>
    <property type="match status" value="2"/>
</dbReference>
<accession>A0A498LM06</accession>
<evidence type="ECO:0000259" key="11">
    <source>
        <dbReference type="PROSITE" id="PS50240"/>
    </source>
</evidence>
<dbReference type="InterPro" id="IPR043504">
    <property type="entry name" value="Peptidase_S1_PA_chymotrypsin"/>
</dbReference>
<keyword evidence="3 9" id="KW-0812">Transmembrane</keyword>
<keyword evidence="5 9" id="KW-1133">Transmembrane helix</keyword>
<dbReference type="GO" id="GO:0016020">
    <property type="term" value="C:membrane"/>
    <property type="evidence" value="ECO:0007669"/>
    <property type="project" value="UniProtKB-SubCell"/>
</dbReference>
<reference evidence="13 15" key="1">
    <citation type="submission" date="2018-03" db="EMBL/GenBank/DDBJ databases">
        <title>Draft genome sequence of Rohu Carp (Labeo rohita).</title>
        <authorList>
            <person name="Das P."/>
            <person name="Kushwaha B."/>
            <person name="Joshi C.G."/>
            <person name="Kumar D."/>
            <person name="Nagpure N.S."/>
            <person name="Sahoo L."/>
            <person name="Das S.P."/>
            <person name="Bit A."/>
            <person name="Patnaik S."/>
            <person name="Meher P.K."/>
            <person name="Jayasankar P."/>
            <person name="Koringa P.G."/>
            <person name="Patel N.V."/>
            <person name="Hinsu A.T."/>
            <person name="Kumar R."/>
            <person name="Pandey M."/>
            <person name="Agarwal S."/>
            <person name="Srivastava S."/>
            <person name="Singh M."/>
            <person name="Iquebal M.A."/>
            <person name="Jaiswal S."/>
            <person name="Angadi U.B."/>
            <person name="Kumar N."/>
            <person name="Raza M."/>
            <person name="Shah T.M."/>
            <person name="Rai A."/>
            <person name="Jena J.K."/>
        </authorList>
    </citation>
    <scope>NUCLEOTIDE SEQUENCE [LARGE SCALE GENOMIC DNA]</scope>
    <source>
        <strain evidence="13">DASCIFA01</strain>
        <tissue evidence="13">Testis</tissue>
    </source>
</reference>
<feature type="chain" id="PRO_5036356166" description="chymotrypsin" evidence="10">
    <location>
        <begin position="17"/>
        <end position="686"/>
    </location>
</feature>
<feature type="transmembrane region" description="Helical" evidence="9">
    <location>
        <begin position="467"/>
        <end position="490"/>
    </location>
</feature>
<evidence type="ECO:0000259" key="12">
    <source>
        <dbReference type="PROSITE" id="PS50262"/>
    </source>
</evidence>
<gene>
    <name evidence="13" type="ORF">ROHU_011508</name>
    <name evidence="14" type="ORF">ROHU_027403</name>
</gene>